<dbReference type="GO" id="GO:0004560">
    <property type="term" value="F:alpha-L-fucosidase activity"/>
    <property type="evidence" value="ECO:0007669"/>
    <property type="project" value="InterPro"/>
</dbReference>
<keyword evidence="5" id="KW-0378">Hydrolase</keyword>
<dbReference type="SUPFAM" id="SSF49785">
    <property type="entry name" value="Galactose-binding domain-like"/>
    <property type="match status" value="2"/>
</dbReference>
<dbReference type="Gene3D" id="3.20.20.80">
    <property type="entry name" value="Glycosidases"/>
    <property type="match status" value="1"/>
</dbReference>
<dbReference type="PANTHER" id="PTHR10030:SF37">
    <property type="entry name" value="ALPHA-L-FUCOSIDASE-RELATED"/>
    <property type="match status" value="1"/>
</dbReference>
<dbReference type="EC" id="3.2.1.51" evidence="3"/>
<dbReference type="Gene3D" id="2.60.40.10">
    <property type="entry name" value="Immunoglobulins"/>
    <property type="match status" value="1"/>
</dbReference>
<evidence type="ECO:0000259" key="9">
    <source>
        <dbReference type="PROSITE" id="PS51175"/>
    </source>
</evidence>
<dbReference type="GO" id="GO:0016139">
    <property type="term" value="P:glycoside catabolic process"/>
    <property type="evidence" value="ECO:0007669"/>
    <property type="project" value="TreeGrafter"/>
</dbReference>
<evidence type="ECO:0000256" key="4">
    <source>
        <dbReference type="ARBA" id="ARBA00022729"/>
    </source>
</evidence>
<dbReference type="RefSeq" id="WP_140506861.1">
    <property type="nucleotide sequence ID" value="NZ_RCZH01000006.1"/>
</dbReference>
<dbReference type="InterPro" id="IPR016286">
    <property type="entry name" value="FUC_metazoa-typ"/>
</dbReference>
<dbReference type="InterPro" id="IPR013783">
    <property type="entry name" value="Ig-like_fold"/>
</dbReference>
<dbReference type="SUPFAM" id="SSF51445">
    <property type="entry name" value="(Trans)glycosidases"/>
    <property type="match status" value="1"/>
</dbReference>
<comment type="function">
    <text evidence="1">Alpha-L-fucosidase is responsible for hydrolyzing the alpha-1,6-linked fucose joined to the reducing-end N-acetylglucosamine of the carbohydrate moieties of glycoproteins.</text>
</comment>
<evidence type="ECO:0000259" key="8">
    <source>
        <dbReference type="PROSITE" id="PS50853"/>
    </source>
</evidence>
<proteinExistence type="inferred from homology"/>
<name>A0A502EXJ3_9FLAO</name>
<dbReference type="PROSITE" id="PS51175">
    <property type="entry name" value="CBM6"/>
    <property type="match status" value="1"/>
</dbReference>
<dbReference type="InterPro" id="IPR026444">
    <property type="entry name" value="Secre_tail"/>
</dbReference>
<dbReference type="Gene3D" id="1.50.10.140">
    <property type="match status" value="1"/>
</dbReference>
<dbReference type="PRINTS" id="PR00741">
    <property type="entry name" value="GLHYDRLASE29"/>
</dbReference>
<feature type="domain" description="Fibronectin type-III" evidence="8">
    <location>
        <begin position="611"/>
        <end position="693"/>
    </location>
</feature>
<dbReference type="InterPro" id="IPR019282">
    <property type="entry name" value="Glycoamylase-like_cons_dom"/>
</dbReference>
<dbReference type="InterPro" id="IPR003961">
    <property type="entry name" value="FN3_dom"/>
</dbReference>
<protein>
    <recommendedName>
        <fullName evidence="3">alpha-L-fucosidase</fullName>
        <ecNumber evidence="3">3.2.1.51</ecNumber>
    </recommendedName>
</protein>
<dbReference type="EMBL" id="RCZH01000006">
    <property type="protein sequence ID" value="TPG40881.1"/>
    <property type="molecule type" value="Genomic_DNA"/>
</dbReference>
<evidence type="ECO:0000256" key="7">
    <source>
        <dbReference type="SAM" id="SignalP"/>
    </source>
</evidence>
<dbReference type="Gene3D" id="2.60.120.260">
    <property type="entry name" value="Galactose-binding domain-like"/>
    <property type="match status" value="2"/>
</dbReference>
<dbReference type="Gene3D" id="2.60.40.1180">
    <property type="entry name" value="Golgi alpha-mannosidase II"/>
    <property type="match status" value="1"/>
</dbReference>
<dbReference type="Pfam" id="PF18962">
    <property type="entry name" value="Por_Secre_tail"/>
    <property type="match status" value="1"/>
</dbReference>
<evidence type="ECO:0000256" key="6">
    <source>
        <dbReference type="ARBA" id="ARBA00023295"/>
    </source>
</evidence>
<dbReference type="Proteomes" id="UP000319700">
    <property type="component" value="Unassembled WGS sequence"/>
</dbReference>
<dbReference type="OrthoDB" id="1095333at2"/>
<dbReference type="Pfam" id="PF01120">
    <property type="entry name" value="Alpha_L_fucos"/>
    <property type="match status" value="1"/>
</dbReference>
<feature type="signal peptide" evidence="7">
    <location>
        <begin position="1"/>
        <end position="18"/>
    </location>
</feature>
<feature type="chain" id="PRO_5021330692" description="alpha-L-fucosidase" evidence="7">
    <location>
        <begin position="19"/>
        <end position="1521"/>
    </location>
</feature>
<dbReference type="Pfam" id="PF10091">
    <property type="entry name" value="Glycoamylase"/>
    <property type="match status" value="1"/>
</dbReference>
<dbReference type="SMART" id="SM00812">
    <property type="entry name" value="Alpha_L_fucos"/>
    <property type="match status" value="1"/>
</dbReference>
<dbReference type="GO" id="GO:0005764">
    <property type="term" value="C:lysosome"/>
    <property type="evidence" value="ECO:0007669"/>
    <property type="project" value="TreeGrafter"/>
</dbReference>
<evidence type="ECO:0000313" key="11">
    <source>
        <dbReference type="Proteomes" id="UP000319700"/>
    </source>
</evidence>
<dbReference type="SUPFAM" id="SSF49265">
    <property type="entry name" value="Fibronectin type III"/>
    <property type="match status" value="1"/>
</dbReference>
<dbReference type="GO" id="GO:0030246">
    <property type="term" value="F:carbohydrate binding"/>
    <property type="evidence" value="ECO:0007669"/>
    <property type="project" value="InterPro"/>
</dbReference>
<dbReference type="PANTHER" id="PTHR10030">
    <property type="entry name" value="ALPHA-L-FUCOSIDASE"/>
    <property type="match status" value="1"/>
</dbReference>
<dbReference type="InterPro" id="IPR036116">
    <property type="entry name" value="FN3_sf"/>
</dbReference>
<evidence type="ECO:0000256" key="1">
    <source>
        <dbReference type="ARBA" id="ARBA00004071"/>
    </source>
</evidence>
<evidence type="ECO:0000313" key="10">
    <source>
        <dbReference type="EMBL" id="TPG40881.1"/>
    </source>
</evidence>
<comment type="similarity">
    <text evidence="2">Belongs to the glycosyl hydrolase 29 family.</text>
</comment>
<dbReference type="InterPro" id="IPR000933">
    <property type="entry name" value="Glyco_hydro_29"/>
</dbReference>
<reference evidence="10 11" key="1">
    <citation type="journal article" date="2019" name="Environ. Microbiol.">
        <title>Species interactions and distinct microbial communities in high Arctic permafrost affected cryosols are associated with the CH4 and CO2 gas fluxes.</title>
        <authorList>
            <person name="Altshuler I."/>
            <person name="Hamel J."/>
            <person name="Turney S."/>
            <person name="Magnuson E."/>
            <person name="Levesque R."/>
            <person name="Greer C."/>
            <person name="Whyte L.G."/>
        </authorList>
    </citation>
    <scope>NUCLEOTIDE SEQUENCE [LARGE SCALE GENOMIC DNA]</scope>
    <source>
        <strain evidence="10 11">42</strain>
    </source>
</reference>
<dbReference type="NCBIfam" id="TIGR04183">
    <property type="entry name" value="Por_Secre_tail"/>
    <property type="match status" value="1"/>
</dbReference>
<dbReference type="CDD" id="cd00063">
    <property type="entry name" value="FN3"/>
    <property type="match status" value="1"/>
</dbReference>
<dbReference type="InterPro" id="IPR013780">
    <property type="entry name" value="Glyco_hydro_b"/>
</dbReference>
<evidence type="ECO:0000256" key="5">
    <source>
        <dbReference type="ARBA" id="ARBA00022801"/>
    </source>
</evidence>
<dbReference type="STRING" id="29533.SAMN05444387_3415"/>
<feature type="domain" description="CBM6" evidence="9">
    <location>
        <begin position="1154"/>
        <end position="1283"/>
    </location>
</feature>
<sequence>MKKITFLALLFLSMSFCATSQTQMTDEELLTKTQQYTFKYFWDYADANSGMAHERLPVSGTPGNTVTTGGSGFGVMAILVGVERGFITREQGRQRIEKIVDFLTNSATNYKGAFAHWINGITGATIPFSANDNGGDLVETSFLMEGLITARQYFNQSTSTELNLVAKINVLWKNVDWNYFTFGSNKLYWHCNNALQNVIQMPVTGWNECMITYLLAVASPTHSVSPSVWQSGWSSGGTYQTKNQKFYDITLPIGSGSAKGGPLFFSHYSFLGFNPKNLRDSSNDVNYFQQNQAHTLINRAYCGQNPLGYTGYGVNKAWGLTASDGNTGYSAHSPGNDKGVIAPTAAISAMPYTPKESLAALRYFYYQLGNKTWNEKAGFLDAFNETANWSDPYYLAIDQGPIIGMIENYRSGLLWNYFMSAPEIQLALTKLNFTTDFYPRATIRDPLVFDNFENGQINFTTQININPTSDMQITVVDNPSKTGANQSNKVLKFQRVANTAKWAGFYSTPTATNSEYKYLYMKYYRNNPNSQIRVNISNGPNNEFMSQSPLDKQNEWGVLVFDLLSNKVKDITKFGIQPDFSDSRAIGDIVYVDDLIFSDSEIDINTFYNNPPQGLKANNVQTNSVSLSWDALPGATSYDVFKEGVFYQNVTTNSATISDLNSFDIYDLTVRGRDSHNLYTQTSNSVYVATKETTVHKDQRMAWWREARFGLFLHWGAYSGLAGHYQTSTTDYYSAYRPEWINTDGTIKTDPATGQPYNRGQYAEWIMFAAQIPRIEYKTRWQQNFTAQHFNASQWVRMAKDAGMKYIVVTAKHHEGFALMHTHHIGYNIEDDTNISADVLKNLVTEAHAAGLKIGFYYSQALDWMNPGGMGWIPQNATPSHEASYQEMAQYTDNIVVPHIRTMINDYNIDLIWWDMGGGSTPEFRYRMMKAIKNIPGSDRLIFNNRMEDGLTGDFKTPEQSIPNMPSNGDGTDWETCMTMNDNWGYAAHDTRWKTQKDLTQKLIDIVSKGGNFLLNVGPKGDGTFPAEAIDRLDGFADWMSVNKESIEKAQPSPFTKQLPWGRATRKIVDGKQYLYLHVFADNWPQNGKLAVPNLREGSVSKSYFLGDTTKTALNISPNNEASGYIIPVPATPLDNISTTIVLEMGTVVDTLDTFVKQLEDGTLNLNAGDATTNGLSIENGPTYNLGSWTNAANYATWKVEVTQPGNFLLDAVVSGYSGQFTLKVNGVNQGAYPFTITTSGFDNYQTVSLGTINLPAGVYDIELHRISNGGWDPVNVRQISIHPPVDPTPIITQNADLTLVLPAQSAIMHGSGITIEHAPNYNIGGWTNAASYTAWRVKVNEAGTYHWQSELAGYSGKFQLLIKDSLSTIYTFTTANSSFTNYQIKQLGDVYLKKGTYYIELHRISNGGWDPVNVRNLTFYKNQVLNAMKLSQTVLSKEEELTLRLQENPVRGQLAWSINKDAKNVKVIIVNTAGQIIKSEETNCEEDGENYIKVSSLASGVYYLTVTVNNQRKSVAFIKK</sequence>
<dbReference type="InterPro" id="IPR017853">
    <property type="entry name" value="GH"/>
</dbReference>
<organism evidence="10 11">
    <name type="scientific">Flavobacterium pectinovorum</name>
    <dbReference type="NCBI Taxonomy" id="29533"/>
    <lineage>
        <taxon>Bacteria</taxon>
        <taxon>Pseudomonadati</taxon>
        <taxon>Bacteroidota</taxon>
        <taxon>Flavobacteriia</taxon>
        <taxon>Flavobacteriales</taxon>
        <taxon>Flavobacteriaceae</taxon>
        <taxon>Flavobacterium</taxon>
    </lineage>
</organism>
<keyword evidence="4 7" id="KW-0732">Signal</keyword>
<gene>
    <name evidence="10" type="ORF">EAH81_11100</name>
</gene>
<accession>A0A502EXJ3</accession>
<dbReference type="InterPro" id="IPR057739">
    <property type="entry name" value="Glyco_hydro_29_N"/>
</dbReference>
<dbReference type="GO" id="GO:0006004">
    <property type="term" value="P:fucose metabolic process"/>
    <property type="evidence" value="ECO:0007669"/>
    <property type="project" value="InterPro"/>
</dbReference>
<evidence type="ECO:0000256" key="3">
    <source>
        <dbReference type="ARBA" id="ARBA00012662"/>
    </source>
</evidence>
<keyword evidence="6" id="KW-0326">Glycosidase</keyword>
<keyword evidence="11" id="KW-1185">Reference proteome</keyword>
<dbReference type="InterPro" id="IPR005084">
    <property type="entry name" value="CBM6"/>
</dbReference>
<evidence type="ECO:0000256" key="2">
    <source>
        <dbReference type="ARBA" id="ARBA00007951"/>
    </source>
</evidence>
<dbReference type="InterPro" id="IPR008979">
    <property type="entry name" value="Galactose-bd-like_sf"/>
</dbReference>
<dbReference type="PROSITE" id="PS50853">
    <property type="entry name" value="FN3"/>
    <property type="match status" value="1"/>
</dbReference>
<comment type="caution">
    <text evidence="10">The sequence shown here is derived from an EMBL/GenBank/DDBJ whole genome shotgun (WGS) entry which is preliminary data.</text>
</comment>